<dbReference type="AlphaFoldDB" id="H2RTP0"/>
<evidence type="ECO:0000256" key="1">
    <source>
        <dbReference type="ARBA" id="ARBA00023054"/>
    </source>
</evidence>
<feature type="coiled-coil region" evidence="2">
    <location>
        <begin position="77"/>
        <end position="111"/>
    </location>
</feature>
<reference evidence="6 7" key="1">
    <citation type="journal article" date="2011" name="Genome Biol. Evol.">
        <title>Integration of the genetic map and genome assembly of fugu facilitates insights into distinct features of genome evolution in teleosts and mammals.</title>
        <authorList>
            <person name="Kai W."/>
            <person name="Kikuchi K."/>
            <person name="Tohari S."/>
            <person name="Chew A.K."/>
            <person name="Tay A."/>
            <person name="Fujiwara A."/>
            <person name="Hosoya S."/>
            <person name="Suetake H."/>
            <person name="Naruse K."/>
            <person name="Brenner S."/>
            <person name="Suzuki Y."/>
            <person name="Venkatesh B."/>
        </authorList>
    </citation>
    <scope>NUCLEOTIDE SEQUENCE [LARGE SCALE GENOMIC DNA]</scope>
</reference>
<dbReference type="InterPro" id="IPR051147">
    <property type="entry name" value="CFAP_domain-containing"/>
</dbReference>
<feature type="domain" description="DUF4200" evidence="5">
    <location>
        <begin position="56"/>
        <end position="173"/>
    </location>
</feature>
<dbReference type="Proteomes" id="UP000005226">
    <property type="component" value="Chromosome 14"/>
</dbReference>
<feature type="compositionally biased region" description="Polar residues" evidence="3">
    <location>
        <begin position="205"/>
        <end position="216"/>
    </location>
</feature>
<gene>
    <name evidence="6" type="primary">cfap100</name>
</gene>
<evidence type="ECO:0000313" key="6">
    <source>
        <dbReference type="Ensembl" id="ENSTRUP00000003507.3"/>
    </source>
</evidence>
<name>H2RTP0_TAKRU</name>
<dbReference type="GO" id="GO:0005856">
    <property type="term" value="C:cytoskeleton"/>
    <property type="evidence" value="ECO:0007669"/>
    <property type="project" value="UniProtKB-ARBA"/>
</dbReference>
<dbReference type="HOGENOM" id="CLU_026271_0_1_1"/>
<reference evidence="6" key="3">
    <citation type="submission" date="2025-09" db="UniProtKB">
        <authorList>
            <consortium name="Ensembl"/>
        </authorList>
    </citation>
    <scope>IDENTIFICATION</scope>
</reference>
<sequence>MIHTANMTSVVEDKRELENDQLRNKTVPAELAASRHELRMALMKRENMTKDSKHDLIATERQKALLELSLTVKTREISKMDLAIEKEEKRVKQLEQVLERENLKFEEFLKENEKKSVEARTFFEKEARTKQMKNAEIKRLTTEIVTIKSEMSKFEETLTDYKRYKELLFKLSPPEWQEAHRTTTKRVKGVDSEVSFSPGGETPSMEDSSLPQTQSDTQEKEANDQEIEDILEAEDDLDLFFTDPQQLLDLVTELTQQNLSLFNISTKVEKTLKELQQTIETTKNNIEKDEEPLQIQISDMHQKIIKAKERGARLKQKVQILGSLNTTNQDSMLEALDHKVGEVYSCCVDDGATNISTLDKLTQIESHVSSVLQSLNSIPEDNLKTLNKIMNHERRTRFVILLSRLCVCVCVCVCIKSILFLNL</sequence>
<keyword evidence="7" id="KW-1185">Reference proteome</keyword>
<evidence type="ECO:0000256" key="2">
    <source>
        <dbReference type="SAM" id="Coils"/>
    </source>
</evidence>
<organism evidence="6 7">
    <name type="scientific">Takifugu rubripes</name>
    <name type="common">Japanese pufferfish</name>
    <name type="synonym">Fugu rubripes</name>
    <dbReference type="NCBI Taxonomy" id="31033"/>
    <lineage>
        <taxon>Eukaryota</taxon>
        <taxon>Metazoa</taxon>
        <taxon>Chordata</taxon>
        <taxon>Craniata</taxon>
        <taxon>Vertebrata</taxon>
        <taxon>Euteleostomi</taxon>
        <taxon>Actinopterygii</taxon>
        <taxon>Neopterygii</taxon>
        <taxon>Teleostei</taxon>
        <taxon>Neoteleostei</taxon>
        <taxon>Acanthomorphata</taxon>
        <taxon>Eupercaria</taxon>
        <taxon>Tetraodontiformes</taxon>
        <taxon>Tetradontoidea</taxon>
        <taxon>Tetraodontidae</taxon>
        <taxon>Takifugu</taxon>
    </lineage>
</organism>
<feature type="coiled-coil region" evidence="2">
    <location>
        <begin position="265"/>
        <end position="292"/>
    </location>
</feature>
<accession>H2RTP0</accession>
<feature type="transmembrane region" description="Helical" evidence="4">
    <location>
        <begin position="398"/>
        <end position="421"/>
    </location>
</feature>
<evidence type="ECO:0000313" key="7">
    <source>
        <dbReference type="Proteomes" id="UP000005226"/>
    </source>
</evidence>
<dbReference type="PANTHER" id="PTHR21683">
    <property type="entry name" value="COILED-COIL DOMAIN-CONTAINING PROTEIN 42 LIKE-2-LIKE-RELATED"/>
    <property type="match status" value="1"/>
</dbReference>
<dbReference type="GeneTree" id="ENSGT00940000167349"/>
<feature type="region of interest" description="Disordered" evidence="3">
    <location>
        <begin position="180"/>
        <end position="224"/>
    </location>
</feature>
<evidence type="ECO:0000256" key="4">
    <source>
        <dbReference type="SAM" id="Phobius"/>
    </source>
</evidence>
<dbReference type="Ensembl" id="ENSTRUT00000003527.3">
    <property type="protein sequence ID" value="ENSTRUP00000003507.3"/>
    <property type="gene ID" value="ENSTRUG00000001521.3"/>
</dbReference>
<keyword evidence="4" id="KW-0472">Membrane</keyword>
<dbReference type="Pfam" id="PF13863">
    <property type="entry name" value="DUF4200"/>
    <property type="match status" value="1"/>
</dbReference>
<evidence type="ECO:0000259" key="5">
    <source>
        <dbReference type="Pfam" id="PF13863"/>
    </source>
</evidence>
<dbReference type="InterPro" id="IPR025252">
    <property type="entry name" value="DUF4200"/>
</dbReference>
<proteinExistence type="predicted"/>
<dbReference type="OMA" id="GRIKMEK"/>
<keyword evidence="4" id="KW-0812">Transmembrane</keyword>
<reference evidence="6" key="2">
    <citation type="submission" date="2025-08" db="UniProtKB">
        <authorList>
            <consortium name="Ensembl"/>
        </authorList>
    </citation>
    <scope>IDENTIFICATION</scope>
</reference>
<dbReference type="eggNOG" id="ENOG502QSDI">
    <property type="taxonomic scope" value="Eukaryota"/>
</dbReference>
<dbReference type="STRING" id="31033.ENSTRUP00000003507"/>
<dbReference type="InParanoid" id="H2RTP0"/>
<keyword evidence="1 2" id="KW-0175">Coiled coil</keyword>
<protein>
    <recommendedName>
        <fullName evidence="5">DUF4200 domain-containing protein</fullName>
    </recommendedName>
</protein>
<evidence type="ECO:0000256" key="3">
    <source>
        <dbReference type="SAM" id="MobiDB-lite"/>
    </source>
</evidence>
<dbReference type="PANTHER" id="PTHR21683:SF3">
    <property type="entry name" value="CILIA AND FLAGELLA ASSOCIATED PROTEIN 100"/>
    <property type="match status" value="1"/>
</dbReference>
<keyword evidence="4" id="KW-1133">Transmembrane helix</keyword>